<dbReference type="EMBL" id="LNIX01000043">
    <property type="protein sequence ID" value="OXA38739.1"/>
    <property type="molecule type" value="Genomic_DNA"/>
</dbReference>
<evidence type="ECO:0000256" key="1">
    <source>
        <dbReference type="SAM" id="SignalP"/>
    </source>
</evidence>
<protein>
    <submittedName>
        <fullName evidence="2">Uncharacterized protein</fullName>
    </submittedName>
</protein>
<sequence length="248" mass="27570">MAPIATIILLLVVVVTQAHGNMDYNKIKLKPIPRQYLDPYSKLRSRTPDKYTGCMCPTRLNTTGSFYMFCGPELNPKEGGVCLKEGIYRCIDGQKEAIMTVDCEKLTAGATICYSTKYCPPAIQLNDCTENNVKACDCSNWRQYLDQYSKLGKADRHTGCMCPASLNTTGSFYMFCGPELNPKEGGTCLKEGMYRCIDGQKDAILTLDCDKLSKQRPHECKDVDGSCPTVLHLTDCSENHPKGCWPTP</sequence>
<dbReference type="AlphaFoldDB" id="A0A226D0J5"/>
<feature type="signal peptide" evidence="1">
    <location>
        <begin position="1"/>
        <end position="20"/>
    </location>
</feature>
<reference evidence="2 3" key="1">
    <citation type="submission" date="2015-12" db="EMBL/GenBank/DDBJ databases">
        <title>The genome of Folsomia candida.</title>
        <authorList>
            <person name="Faddeeva A."/>
            <person name="Derks M.F."/>
            <person name="Anvar Y."/>
            <person name="Smit S."/>
            <person name="Van Straalen N."/>
            <person name="Roelofs D."/>
        </authorList>
    </citation>
    <scope>NUCLEOTIDE SEQUENCE [LARGE SCALE GENOMIC DNA]</scope>
    <source>
        <strain evidence="2 3">VU population</strain>
        <tissue evidence="2">Whole body</tissue>
    </source>
</reference>
<comment type="caution">
    <text evidence="2">The sequence shown here is derived from an EMBL/GenBank/DDBJ whole genome shotgun (WGS) entry which is preliminary data.</text>
</comment>
<keyword evidence="1" id="KW-0732">Signal</keyword>
<feature type="chain" id="PRO_5012872507" evidence="1">
    <location>
        <begin position="21"/>
        <end position="248"/>
    </location>
</feature>
<proteinExistence type="predicted"/>
<name>A0A226D0J5_FOLCA</name>
<dbReference type="Proteomes" id="UP000198287">
    <property type="component" value="Unassembled WGS sequence"/>
</dbReference>
<evidence type="ECO:0000313" key="3">
    <source>
        <dbReference type="Proteomes" id="UP000198287"/>
    </source>
</evidence>
<evidence type="ECO:0000313" key="2">
    <source>
        <dbReference type="EMBL" id="OXA38739.1"/>
    </source>
</evidence>
<gene>
    <name evidence="2" type="ORF">Fcan01_26485</name>
</gene>
<organism evidence="2 3">
    <name type="scientific">Folsomia candida</name>
    <name type="common">Springtail</name>
    <dbReference type="NCBI Taxonomy" id="158441"/>
    <lineage>
        <taxon>Eukaryota</taxon>
        <taxon>Metazoa</taxon>
        <taxon>Ecdysozoa</taxon>
        <taxon>Arthropoda</taxon>
        <taxon>Hexapoda</taxon>
        <taxon>Collembola</taxon>
        <taxon>Entomobryomorpha</taxon>
        <taxon>Isotomoidea</taxon>
        <taxon>Isotomidae</taxon>
        <taxon>Proisotominae</taxon>
        <taxon>Folsomia</taxon>
    </lineage>
</organism>
<accession>A0A226D0J5</accession>
<keyword evidence="3" id="KW-1185">Reference proteome</keyword>